<comment type="caution">
    <text evidence="2">The sequence shown here is derived from an EMBL/GenBank/DDBJ whole genome shotgun (WGS) entry which is preliminary data.</text>
</comment>
<reference evidence="2 3" key="1">
    <citation type="submission" date="2019-05" db="EMBL/GenBank/DDBJ databases">
        <title>Another draft genome of Portunus trituberculatus and its Hox gene families provides insights of decapod evolution.</title>
        <authorList>
            <person name="Jeong J.-H."/>
            <person name="Song I."/>
            <person name="Kim S."/>
            <person name="Choi T."/>
            <person name="Kim D."/>
            <person name="Ryu S."/>
            <person name="Kim W."/>
        </authorList>
    </citation>
    <scope>NUCLEOTIDE SEQUENCE [LARGE SCALE GENOMIC DNA]</scope>
    <source>
        <tissue evidence="2">Muscle</tissue>
    </source>
</reference>
<gene>
    <name evidence="2" type="ORF">E2C01_084007</name>
</gene>
<organism evidence="2 3">
    <name type="scientific">Portunus trituberculatus</name>
    <name type="common">Swimming crab</name>
    <name type="synonym">Neptunus trituberculatus</name>
    <dbReference type="NCBI Taxonomy" id="210409"/>
    <lineage>
        <taxon>Eukaryota</taxon>
        <taxon>Metazoa</taxon>
        <taxon>Ecdysozoa</taxon>
        <taxon>Arthropoda</taxon>
        <taxon>Crustacea</taxon>
        <taxon>Multicrustacea</taxon>
        <taxon>Malacostraca</taxon>
        <taxon>Eumalacostraca</taxon>
        <taxon>Eucarida</taxon>
        <taxon>Decapoda</taxon>
        <taxon>Pleocyemata</taxon>
        <taxon>Brachyura</taxon>
        <taxon>Eubrachyura</taxon>
        <taxon>Portunoidea</taxon>
        <taxon>Portunidae</taxon>
        <taxon>Portuninae</taxon>
        <taxon>Portunus</taxon>
    </lineage>
</organism>
<feature type="compositionally biased region" description="Gly residues" evidence="1">
    <location>
        <begin position="36"/>
        <end position="48"/>
    </location>
</feature>
<sequence>MQTQTLETYKSASTEPTEPVIHRDFTPPPPNASPSSGGGVEEGGAGRGCGREVYHPYP</sequence>
<accession>A0A5B7J815</accession>
<keyword evidence="3" id="KW-1185">Reference proteome</keyword>
<feature type="region of interest" description="Disordered" evidence="1">
    <location>
        <begin position="1"/>
        <end position="58"/>
    </location>
</feature>
<proteinExistence type="predicted"/>
<dbReference type="Proteomes" id="UP000324222">
    <property type="component" value="Unassembled WGS sequence"/>
</dbReference>
<evidence type="ECO:0000313" key="3">
    <source>
        <dbReference type="Proteomes" id="UP000324222"/>
    </source>
</evidence>
<evidence type="ECO:0000313" key="2">
    <source>
        <dbReference type="EMBL" id="MPC89078.1"/>
    </source>
</evidence>
<protein>
    <submittedName>
        <fullName evidence="2">Uncharacterized protein</fullName>
    </submittedName>
</protein>
<name>A0A5B7J815_PORTR</name>
<feature type="compositionally biased region" description="Polar residues" evidence="1">
    <location>
        <begin position="1"/>
        <end position="16"/>
    </location>
</feature>
<dbReference type="AlphaFoldDB" id="A0A5B7J815"/>
<evidence type="ECO:0000256" key="1">
    <source>
        <dbReference type="SAM" id="MobiDB-lite"/>
    </source>
</evidence>
<dbReference type="EMBL" id="VSRR010079819">
    <property type="protein sequence ID" value="MPC89078.1"/>
    <property type="molecule type" value="Genomic_DNA"/>
</dbReference>
<feature type="compositionally biased region" description="Basic and acidic residues" evidence="1">
    <location>
        <begin position="49"/>
        <end position="58"/>
    </location>
</feature>